<proteinExistence type="predicted"/>
<evidence type="ECO:0000313" key="2">
    <source>
        <dbReference type="Proteomes" id="UP001165120"/>
    </source>
</evidence>
<comment type="caution">
    <text evidence="1">The sequence shown here is derived from an EMBL/GenBank/DDBJ whole genome shotgun (WGS) entry which is preliminary data.</text>
</comment>
<sequence length="68" mass="7866">MTKSQLPIVNCVFKEHEYIFELCQIELASLNWYLPCLAATKKLREFDLIAISVMDSRIQYNNNGGLDL</sequence>
<name>A0A9W6T4Z2_CANBO</name>
<protein>
    <submittedName>
        <fullName evidence="1">Unnamed protein product</fullName>
    </submittedName>
</protein>
<organism evidence="1 2">
    <name type="scientific">Candida boidinii</name>
    <name type="common">Yeast</name>
    <dbReference type="NCBI Taxonomy" id="5477"/>
    <lineage>
        <taxon>Eukaryota</taxon>
        <taxon>Fungi</taxon>
        <taxon>Dikarya</taxon>
        <taxon>Ascomycota</taxon>
        <taxon>Saccharomycotina</taxon>
        <taxon>Pichiomycetes</taxon>
        <taxon>Pichiales</taxon>
        <taxon>Pichiaceae</taxon>
        <taxon>Ogataea</taxon>
        <taxon>Ogataea/Candida clade</taxon>
    </lineage>
</organism>
<keyword evidence="2" id="KW-1185">Reference proteome</keyword>
<evidence type="ECO:0000313" key="1">
    <source>
        <dbReference type="EMBL" id="GME78635.1"/>
    </source>
</evidence>
<gene>
    <name evidence="1" type="ORF">Cboi02_000588100</name>
</gene>
<dbReference type="Proteomes" id="UP001165120">
    <property type="component" value="Unassembled WGS sequence"/>
</dbReference>
<reference evidence="1" key="1">
    <citation type="submission" date="2023-04" db="EMBL/GenBank/DDBJ databases">
        <title>Candida boidinii NBRC 10035.</title>
        <authorList>
            <person name="Ichikawa N."/>
            <person name="Sato H."/>
            <person name="Tonouchi N."/>
        </authorList>
    </citation>
    <scope>NUCLEOTIDE SEQUENCE</scope>
    <source>
        <strain evidence="1">NBRC 10035</strain>
    </source>
</reference>
<accession>A0A9W6T4Z2</accession>
<dbReference type="AlphaFoldDB" id="A0A9W6T4Z2"/>
<dbReference type="EMBL" id="BSXN01003160">
    <property type="protein sequence ID" value="GME78635.1"/>
    <property type="molecule type" value="Genomic_DNA"/>
</dbReference>